<dbReference type="EMBL" id="OFSM01000037">
    <property type="protein sequence ID" value="SOY32037.1"/>
    <property type="molecule type" value="Genomic_DNA"/>
</dbReference>
<evidence type="ECO:0000313" key="2">
    <source>
        <dbReference type="EMBL" id="SOY32037.1"/>
    </source>
</evidence>
<gene>
    <name evidence="2" type="ORF">AMURIS_04790</name>
</gene>
<evidence type="ECO:0000313" key="3">
    <source>
        <dbReference type="Proteomes" id="UP000236311"/>
    </source>
</evidence>
<keyword evidence="3" id="KW-1185">Reference proteome</keyword>
<dbReference type="SUPFAM" id="SSF47413">
    <property type="entry name" value="lambda repressor-like DNA-binding domains"/>
    <property type="match status" value="1"/>
</dbReference>
<sequence>MLTRFGKFCRKLRIENGELLFDMAQRLGVSSAFLSKVENGKSKPPVEWKEEIASMYNLSTEQVEELGASIKEARVKRAIDISMMSSDEKDMMFAFARKLDSMDEIDKNKWKKLLNM</sequence>
<organism evidence="2 3">
    <name type="scientific">Acetatifactor muris</name>
    <dbReference type="NCBI Taxonomy" id="879566"/>
    <lineage>
        <taxon>Bacteria</taxon>
        <taxon>Bacillati</taxon>
        <taxon>Bacillota</taxon>
        <taxon>Clostridia</taxon>
        <taxon>Lachnospirales</taxon>
        <taxon>Lachnospiraceae</taxon>
        <taxon>Acetatifactor</taxon>
    </lineage>
</organism>
<dbReference type="Proteomes" id="UP000236311">
    <property type="component" value="Unassembled WGS sequence"/>
</dbReference>
<reference evidence="2 3" key="1">
    <citation type="submission" date="2018-01" db="EMBL/GenBank/DDBJ databases">
        <authorList>
            <person name="Gaut B.S."/>
            <person name="Morton B.R."/>
            <person name="Clegg M.T."/>
            <person name="Duvall M.R."/>
        </authorList>
    </citation>
    <scope>NUCLEOTIDE SEQUENCE [LARGE SCALE GENOMIC DNA]</scope>
    <source>
        <strain evidence="2">GP69</strain>
    </source>
</reference>
<evidence type="ECO:0000259" key="1">
    <source>
        <dbReference type="PROSITE" id="PS50943"/>
    </source>
</evidence>
<dbReference type="Pfam" id="PF13560">
    <property type="entry name" value="HTH_31"/>
    <property type="match status" value="1"/>
</dbReference>
<dbReference type="RefSeq" id="WP_172455269.1">
    <property type="nucleotide sequence ID" value="NZ_JANJZD010000039.1"/>
</dbReference>
<feature type="domain" description="HTH cro/C1-type" evidence="1">
    <location>
        <begin position="22"/>
        <end position="63"/>
    </location>
</feature>
<protein>
    <submittedName>
        <fullName evidence="2">Helix-turn-helix domain protein</fullName>
    </submittedName>
</protein>
<dbReference type="PROSITE" id="PS50943">
    <property type="entry name" value="HTH_CROC1"/>
    <property type="match status" value="1"/>
</dbReference>
<dbReference type="InterPro" id="IPR001387">
    <property type="entry name" value="Cro/C1-type_HTH"/>
</dbReference>
<dbReference type="CDD" id="cd00093">
    <property type="entry name" value="HTH_XRE"/>
    <property type="match status" value="1"/>
</dbReference>
<accession>A0A2K4ZNH6</accession>
<dbReference type="AlphaFoldDB" id="A0A2K4ZNH6"/>
<dbReference type="Gene3D" id="1.10.260.40">
    <property type="entry name" value="lambda repressor-like DNA-binding domains"/>
    <property type="match status" value="1"/>
</dbReference>
<name>A0A2K4ZNH6_9FIRM</name>
<dbReference type="InterPro" id="IPR010982">
    <property type="entry name" value="Lambda_DNA-bd_dom_sf"/>
</dbReference>
<proteinExistence type="predicted"/>
<dbReference type="GO" id="GO:0003677">
    <property type="term" value="F:DNA binding"/>
    <property type="evidence" value="ECO:0007669"/>
    <property type="project" value="InterPro"/>
</dbReference>